<feature type="transmembrane region" description="Helical" evidence="1">
    <location>
        <begin position="60"/>
        <end position="77"/>
    </location>
</feature>
<evidence type="ECO:0000313" key="7">
    <source>
        <dbReference type="EMBL" id="CAB4876718.1"/>
    </source>
</evidence>
<dbReference type="EMBL" id="CAFBLD010000010">
    <property type="protein sequence ID" value="CAB4876718.1"/>
    <property type="molecule type" value="Genomic_DNA"/>
</dbReference>
<dbReference type="EMBL" id="CAEZYM010000011">
    <property type="protein sequence ID" value="CAB4730082.1"/>
    <property type="molecule type" value="Genomic_DNA"/>
</dbReference>
<sequence>MVNLRFGGYLLMAIGLINLRYQTGHHNALIHSMMIVVPGLLLLAATFIPKTQLILQKKNSQILVAILCALLMVYAFTN</sequence>
<keyword evidence="1" id="KW-0812">Transmembrane</keyword>
<dbReference type="EMBL" id="CAFABH010000013">
    <property type="protein sequence ID" value="CAB4829249.1"/>
    <property type="molecule type" value="Genomic_DNA"/>
</dbReference>
<evidence type="ECO:0000313" key="9">
    <source>
        <dbReference type="EMBL" id="CAB4978861.1"/>
    </source>
</evidence>
<evidence type="ECO:0000313" key="2">
    <source>
        <dbReference type="EMBL" id="CAB4333780.1"/>
    </source>
</evidence>
<evidence type="ECO:0000313" key="4">
    <source>
        <dbReference type="EMBL" id="CAB4730082.1"/>
    </source>
</evidence>
<keyword evidence="1" id="KW-0472">Membrane</keyword>
<dbReference type="EMBL" id="CAFBNH010000005">
    <property type="protein sequence ID" value="CAB4946900.1"/>
    <property type="molecule type" value="Genomic_DNA"/>
</dbReference>
<keyword evidence="1" id="KW-1133">Transmembrane helix</keyword>
<dbReference type="EMBL" id="CAFBOC010000010">
    <property type="protein sequence ID" value="CAB4978861.1"/>
    <property type="molecule type" value="Genomic_DNA"/>
</dbReference>
<dbReference type="EMBL" id="CAFBQX010000002">
    <property type="protein sequence ID" value="CAB5071556.1"/>
    <property type="molecule type" value="Genomic_DNA"/>
</dbReference>
<reference evidence="4" key="1">
    <citation type="submission" date="2020-05" db="EMBL/GenBank/DDBJ databases">
        <authorList>
            <person name="Chiriac C."/>
            <person name="Salcher M."/>
            <person name="Ghai R."/>
            <person name="Kavagutti S V."/>
        </authorList>
    </citation>
    <scope>NUCLEOTIDE SEQUENCE</scope>
</reference>
<evidence type="ECO:0000313" key="6">
    <source>
        <dbReference type="EMBL" id="CAB4829249.1"/>
    </source>
</evidence>
<accession>A0A6J6S5V2</accession>
<evidence type="ECO:0000313" key="10">
    <source>
        <dbReference type="EMBL" id="CAB5071556.1"/>
    </source>
</evidence>
<evidence type="ECO:0000313" key="8">
    <source>
        <dbReference type="EMBL" id="CAB4946900.1"/>
    </source>
</evidence>
<feature type="transmembrane region" description="Helical" evidence="1">
    <location>
        <begin position="6"/>
        <end position="21"/>
    </location>
</feature>
<name>A0A6J6S5V2_9ZZZZ</name>
<dbReference type="EMBL" id="CAEZXO010000003">
    <property type="protein sequence ID" value="CAB4688558.1"/>
    <property type="molecule type" value="Genomic_DNA"/>
</dbReference>
<dbReference type="AlphaFoldDB" id="A0A6J6S5V2"/>
<protein>
    <submittedName>
        <fullName evidence="4">Unannotated protein</fullName>
    </submittedName>
</protein>
<dbReference type="EMBL" id="CAEZZW010000004">
    <property type="protein sequence ID" value="CAB4781276.1"/>
    <property type="molecule type" value="Genomic_DNA"/>
</dbReference>
<evidence type="ECO:0000313" key="5">
    <source>
        <dbReference type="EMBL" id="CAB4781276.1"/>
    </source>
</evidence>
<dbReference type="EMBL" id="CAESAE010000002">
    <property type="protein sequence ID" value="CAB4333780.1"/>
    <property type="molecule type" value="Genomic_DNA"/>
</dbReference>
<evidence type="ECO:0000256" key="1">
    <source>
        <dbReference type="SAM" id="Phobius"/>
    </source>
</evidence>
<proteinExistence type="predicted"/>
<gene>
    <name evidence="3" type="ORF">UFOPK2510_00506</name>
    <name evidence="4" type="ORF">UFOPK2718_01178</name>
    <name evidence="5" type="ORF">UFOPK2936_00943</name>
    <name evidence="6" type="ORF">UFOPK3174_00903</name>
    <name evidence="7" type="ORF">UFOPK3328_01399</name>
    <name evidence="8" type="ORF">UFOPK3779_00928</name>
    <name evidence="9" type="ORF">UFOPK3913_00995</name>
    <name evidence="2" type="ORF">UFOPK4107_00439</name>
    <name evidence="10" type="ORF">UFOPK4403_00629</name>
</gene>
<organism evidence="4">
    <name type="scientific">freshwater metagenome</name>
    <dbReference type="NCBI Taxonomy" id="449393"/>
    <lineage>
        <taxon>unclassified sequences</taxon>
        <taxon>metagenomes</taxon>
        <taxon>ecological metagenomes</taxon>
    </lineage>
</organism>
<evidence type="ECO:0000313" key="3">
    <source>
        <dbReference type="EMBL" id="CAB4688558.1"/>
    </source>
</evidence>
<feature type="transmembrane region" description="Helical" evidence="1">
    <location>
        <begin position="28"/>
        <end position="48"/>
    </location>
</feature>